<accession>A0A5S6QCW2</accession>
<reference evidence="3" key="1">
    <citation type="submission" date="2019-12" db="UniProtKB">
        <authorList>
            <consortium name="WormBaseParasite"/>
        </authorList>
    </citation>
    <scope>IDENTIFICATION</scope>
</reference>
<protein>
    <submittedName>
        <fullName evidence="3">Uncharacterized protein</fullName>
    </submittedName>
</protein>
<keyword evidence="2" id="KW-1185">Reference proteome</keyword>
<feature type="region of interest" description="Disordered" evidence="1">
    <location>
        <begin position="58"/>
        <end position="81"/>
    </location>
</feature>
<dbReference type="WBParaSite" id="TMUE_1000004925.1">
    <property type="protein sequence ID" value="TMUE_1000004925.1"/>
    <property type="gene ID" value="WBGene00299152"/>
</dbReference>
<organism evidence="2 3">
    <name type="scientific">Trichuris muris</name>
    <name type="common">Mouse whipworm</name>
    <dbReference type="NCBI Taxonomy" id="70415"/>
    <lineage>
        <taxon>Eukaryota</taxon>
        <taxon>Metazoa</taxon>
        <taxon>Ecdysozoa</taxon>
        <taxon>Nematoda</taxon>
        <taxon>Enoplea</taxon>
        <taxon>Dorylaimia</taxon>
        <taxon>Trichinellida</taxon>
        <taxon>Trichuridae</taxon>
        <taxon>Trichuris</taxon>
    </lineage>
</organism>
<evidence type="ECO:0000313" key="2">
    <source>
        <dbReference type="Proteomes" id="UP000046395"/>
    </source>
</evidence>
<dbReference type="Proteomes" id="UP000046395">
    <property type="component" value="Unassembled WGS sequence"/>
</dbReference>
<proteinExistence type="predicted"/>
<evidence type="ECO:0000313" key="3">
    <source>
        <dbReference type="WBParaSite" id="TMUE_1000004925.1"/>
    </source>
</evidence>
<feature type="compositionally biased region" description="Basic residues" evidence="1">
    <location>
        <begin position="67"/>
        <end position="81"/>
    </location>
</feature>
<sequence length="94" mass="10973">MGPRRPRRLSRWHGDDRWNLGDSPSQFEQGRQAERPLADGNEHISWALRTAAIGGKRSWSSEGAALRRPRSQRPPRARRNVFKSQQIFLNRLWS</sequence>
<feature type="region of interest" description="Disordered" evidence="1">
    <location>
        <begin position="1"/>
        <end position="39"/>
    </location>
</feature>
<name>A0A5S6QCW2_TRIMR</name>
<feature type="compositionally biased region" description="Basic residues" evidence="1">
    <location>
        <begin position="1"/>
        <end position="11"/>
    </location>
</feature>
<dbReference type="AlphaFoldDB" id="A0A5S6QCW2"/>
<evidence type="ECO:0000256" key="1">
    <source>
        <dbReference type="SAM" id="MobiDB-lite"/>
    </source>
</evidence>